<keyword evidence="1" id="KW-0145">Chemotaxis</keyword>
<dbReference type="RefSeq" id="WP_015920085.1">
    <property type="nucleotide sequence ID" value="NC_011978.1"/>
</dbReference>
<dbReference type="InterPro" id="IPR007597">
    <property type="entry name" value="CheC"/>
</dbReference>
<dbReference type="HOGENOM" id="CLU_087860_2_1_0"/>
<dbReference type="Proteomes" id="UP000000445">
    <property type="component" value="Chromosome"/>
</dbReference>
<feature type="domain" description="CheC-like protein" evidence="3">
    <location>
        <begin position="105"/>
        <end position="141"/>
    </location>
</feature>
<keyword evidence="2" id="KW-0378">Hydrolase</keyword>
<dbReference type="GO" id="GO:0006935">
    <property type="term" value="P:chemotaxis"/>
    <property type="evidence" value="ECO:0007669"/>
    <property type="project" value="UniProtKB-KW"/>
</dbReference>
<evidence type="ECO:0000313" key="4">
    <source>
        <dbReference type="EMBL" id="ACM23847.1"/>
    </source>
</evidence>
<evidence type="ECO:0000259" key="3">
    <source>
        <dbReference type="Pfam" id="PF04509"/>
    </source>
</evidence>
<dbReference type="KEGG" id="tna:CTN_1671"/>
<evidence type="ECO:0000313" key="5">
    <source>
        <dbReference type="Proteomes" id="UP000000445"/>
    </source>
</evidence>
<dbReference type="STRING" id="309803.CTN_1671"/>
<dbReference type="CDD" id="cd17909">
    <property type="entry name" value="CheC_ClassI"/>
    <property type="match status" value="1"/>
</dbReference>
<dbReference type="PANTHER" id="PTHR43693">
    <property type="entry name" value="PROTEIN PHOSPHATASE CHEZ"/>
    <property type="match status" value="1"/>
</dbReference>
<dbReference type="AlphaFoldDB" id="B9KA64"/>
<dbReference type="SUPFAM" id="SSF103039">
    <property type="entry name" value="CheC-like"/>
    <property type="match status" value="1"/>
</dbReference>
<dbReference type="InterPro" id="IPR053645">
    <property type="entry name" value="CheY-P_phosphatase_CheC"/>
</dbReference>
<keyword evidence="5" id="KW-1185">Reference proteome</keyword>
<evidence type="ECO:0000256" key="1">
    <source>
        <dbReference type="ARBA" id="ARBA00022500"/>
    </source>
</evidence>
<dbReference type="PANTHER" id="PTHR43693:SF1">
    <property type="entry name" value="PROTEIN PHOSPHATASE CHEZ"/>
    <property type="match status" value="1"/>
</dbReference>
<proteinExistence type="predicted"/>
<dbReference type="EMBL" id="CP000916">
    <property type="protein sequence ID" value="ACM23847.1"/>
    <property type="molecule type" value="Genomic_DNA"/>
</dbReference>
<dbReference type="InterPro" id="IPR028976">
    <property type="entry name" value="CheC-like_sf"/>
</dbReference>
<evidence type="ECO:0000256" key="2">
    <source>
        <dbReference type="ARBA" id="ARBA00022801"/>
    </source>
</evidence>
<dbReference type="eggNOG" id="COG1776">
    <property type="taxonomic scope" value="Bacteria"/>
</dbReference>
<dbReference type="GO" id="GO:0016787">
    <property type="term" value="F:hydrolase activity"/>
    <property type="evidence" value="ECO:0007669"/>
    <property type="project" value="UniProtKB-KW"/>
</dbReference>
<dbReference type="InterPro" id="IPR050992">
    <property type="entry name" value="CheZ_family_phosphatases"/>
</dbReference>
<organism evidence="4 5">
    <name type="scientific">Thermotoga neapolitana (strain ATCC 49049 / DSM 4359 / NBRC 107923 / NS-E)</name>
    <dbReference type="NCBI Taxonomy" id="309803"/>
    <lineage>
        <taxon>Bacteria</taxon>
        <taxon>Thermotogati</taxon>
        <taxon>Thermotogota</taxon>
        <taxon>Thermotogae</taxon>
        <taxon>Thermotogales</taxon>
        <taxon>Thermotogaceae</taxon>
        <taxon>Thermotoga</taxon>
    </lineage>
</organism>
<gene>
    <name evidence="4" type="ordered locus">CTN_1671</name>
</gene>
<dbReference type="Gene3D" id="3.40.1550.10">
    <property type="entry name" value="CheC-like"/>
    <property type="match status" value="1"/>
</dbReference>
<feature type="domain" description="CheC-like protein" evidence="3">
    <location>
        <begin position="7"/>
        <end position="43"/>
    </location>
</feature>
<accession>B9KA64</accession>
<protein>
    <submittedName>
        <fullName evidence="4">CheY-P phosphatase cheC</fullName>
    </submittedName>
</protein>
<dbReference type="Pfam" id="PF04509">
    <property type="entry name" value="CheC"/>
    <property type="match status" value="2"/>
</dbReference>
<sequence>MNISERQKDLLKEIGNIGAGNAATAISYMVNKKVEISVPTVEIIPLSDVIFVAKDPEEIVVGVKMPVTGEIEGNVLLIMGTQVVKKILEILIGHAPENLLQLDEFAASALQEVGNIMCGTYVSALADFLGFKIDTLPPQLVVDMISAIFAEVSIEELGESVDDQVVFVETSLTVEEEEPLTSYLMLVPKPGYLKKIFERMGVQE</sequence>
<reference evidence="4 5" key="1">
    <citation type="journal article" date="2009" name="Biosci. Biotechnol. Biochem.">
        <title>WeGAS: a web-based microbial genome annotation system.</title>
        <authorList>
            <person name="Lee D."/>
            <person name="Seo H."/>
            <person name="Park C."/>
            <person name="Park K."/>
        </authorList>
    </citation>
    <scope>NUCLEOTIDE SEQUENCE [LARGE SCALE GENOMIC DNA]</scope>
    <source>
        <strain evidence="5">ATCC 49049 / DSM 4359 / NBRC 107923 / NS-E</strain>
    </source>
</reference>
<dbReference type="NCBIfam" id="NF041093">
    <property type="entry name" value="CheC_Thtogales"/>
    <property type="match status" value="1"/>
</dbReference>
<name>B9KA64_THENN</name>